<gene>
    <name evidence="8" type="ORF">PFL1_04919</name>
</gene>
<feature type="compositionally biased region" description="Polar residues" evidence="5">
    <location>
        <begin position="54"/>
        <end position="80"/>
    </location>
</feature>
<dbReference type="PANTHER" id="PTHR28304:SF2">
    <property type="entry name" value="PEROXISOMAL MEMBRANE PROTEIN PEX29"/>
    <property type="match status" value="1"/>
</dbReference>
<keyword evidence="3 6" id="KW-1133">Transmembrane helix</keyword>
<dbReference type="Proteomes" id="UP000053664">
    <property type="component" value="Unassembled WGS sequence"/>
</dbReference>
<dbReference type="InterPro" id="IPR052816">
    <property type="entry name" value="Peroxisomal_Membrane_PEX28-32"/>
</dbReference>
<evidence type="ECO:0000256" key="2">
    <source>
        <dbReference type="ARBA" id="ARBA00022692"/>
    </source>
</evidence>
<keyword evidence="4 6" id="KW-0472">Membrane</keyword>
<evidence type="ECO:0000256" key="6">
    <source>
        <dbReference type="SAM" id="Phobius"/>
    </source>
</evidence>
<evidence type="ECO:0000256" key="4">
    <source>
        <dbReference type="ARBA" id="ARBA00023136"/>
    </source>
</evidence>
<feature type="domain" description="TECPR1-like DysF" evidence="7">
    <location>
        <begin position="122"/>
        <end position="521"/>
    </location>
</feature>
<feature type="transmembrane region" description="Helical" evidence="6">
    <location>
        <begin position="320"/>
        <end position="340"/>
    </location>
</feature>
<protein>
    <recommendedName>
        <fullName evidence="7">TECPR1-like DysF domain-containing protein</fullName>
    </recommendedName>
</protein>
<feature type="region of interest" description="Disordered" evidence="5">
    <location>
        <begin position="209"/>
        <end position="275"/>
    </location>
</feature>
<feature type="compositionally biased region" description="Acidic residues" evidence="5">
    <location>
        <begin position="542"/>
        <end position="554"/>
    </location>
</feature>
<evidence type="ECO:0000313" key="8">
    <source>
        <dbReference type="EMBL" id="EPQ27380.1"/>
    </source>
</evidence>
<proteinExistence type="predicted"/>
<dbReference type="KEGG" id="pfp:PFL1_04919"/>
<sequence>MASTPSSPSDGRGGRGGMTASTSDAALGSPAPQRSSLYAASKLPASWGIGARRLSTSSTGSNTPSVSGRTDASAGANTVSSSSKASNLFQQTTTALQNFAIESIISASAAPPRLPISQTKEPLSLPTTTKNFRGFVQKSGPIFFFQDGVQATLVWQDTSWTLMWMAIWAVISIYPWTLVLMPSTVLAFILISTHRARFEDPMTTATKAKEAAAAAAAASSSSPSKASAGHREHSKAQQAKRAAAGPTPADVLEYSTGHPTKTGEGDVKPPLVPNPPHEGSIKYYENLRDIQNMMRLVIDGYDAIAPLVPYLNWSSYTRSLHVFQLSILVTALLFFVAPYIPYRLVLFLAGEGAFILNHPWTLPALQGVGKRINSSREGRRMVKLLKEGGHRLREWVEQDRLDDDVWEKGWRNVEMFENERFQPTNRASSSSGLVGGWSAHNLNVGERRPWTKGADGWSSDDLDVIPGASIDISRQVSMTLEAGWAWIPSEDWRIDWGGSWSSVGVDDEGYVYTDSSWQKPSPYPYGHGGGVPDYPPSIFDLIQDEGEDEGEEAEGGGGGGRGRGRV</sequence>
<evidence type="ECO:0000313" key="9">
    <source>
        <dbReference type="Proteomes" id="UP000053664"/>
    </source>
</evidence>
<comment type="subcellular location">
    <subcellularLocation>
        <location evidence="1">Membrane</location>
        <topology evidence="1">Multi-pass membrane protein</topology>
    </subcellularLocation>
</comment>
<dbReference type="PANTHER" id="PTHR28304">
    <property type="entry name" value="PEROXISOMAL MEMBRANE PROTEIN PEX29"/>
    <property type="match status" value="1"/>
</dbReference>
<dbReference type="RefSeq" id="XP_007880640.1">
    <property type="nucleotide sequence ID" value="XM_007882449.1"/>
</dbReference>
<evidence type="ECO:0000256" key="1">
    <source>
        <dbReference type="ARBA" id="ARBA00004141"/>
    </source>
</evidence>
<dbReference type="GO" id="GO:0007031">
    <property type="term" value="P:peroxisome organization"/>
    <property type="evidence" value="ECO:0007669"/>
    <property type="project" value="TreeGrafter"/>
</dbReference>
<dbReference type="GO" id="GO:0005778">
    <property type="term" value="C:peroxisomal membrane"/>
    <property type="evidence" value="ECO:0007669"/>
    <property type="project" value="UniProtKB-ARBA"/>
</dbReference>
<evidence type="ECO:0000256" key="5">
    <source>
        <dbReference type="SAM" id="MobiDB-lite"/>
    </source>
</evidence>
<accession>A0A061H5U5</accession>
<dbReference type="GeneID" id="19319019"/>
<evidence type="ECO:0000256" key="3">
    <source>
        <dbReference type="ARBA" id="ARBA00022989"/>
    </source>
</evidence>
<dbReference type="InterPro" id="IPR010482">
    <property type="entry name" value="TECPR1-like_DysF"/>
</dbReference>
<reference evidence="8 9" key="1">
    <citation type="journal article" date="2013" name="Plant Cell">
        <title>The transition from a phytopathogenic smut ancestor to an anamorphic biocontrol agent deciphered by comparative whole-genome analysis.</title>
        <authorList>
            <person name="Lefebvre F."/>
            <person name="Joly D.L."/>
            <person name="Labbe C."/>
            <person name="Teichmann B."/>
            <person name="Linning R."/>
            <person name="Belzile F."/>
            <person name="Bakkeren G."/>
            <person name="Belanger R.R."/>
        </authorList>
    </citation>
    <scope>NUCLEOTIDE SEQUENCE [LARGE SCALE GENOMIC DNA]</scope>
    <source>
        <strain evidence="8 9">PF-1</strain>
    </source>
</reference>
<organism evidence="8 9">
    <name type="scientific">Pseudozyma flocculosa PF-1</name>
    <dbReference type="NCBI Taxonomy" id="1277687"/>
    <lineage>
        <taxon>Eukaryota</taxon>
        <taxon>Fungi</taxon>
        <taxon>Dikarya</taxon>
        <taxon>Basidiomycota</taxon>
        <taxon>Ustilaginomycotina</taxon>
        <taxon>Ustilaginomycetes</taxon>
        <taxon>Ustilaginales</taxon>
        <taxon>Ustilaginaceae</taxon>
        <taxon>Pseudozyma</taxon>
    </lineage>
</organism>
<feature type="region of interest" description="Disordered" evidence="5">
    <location>
        <begin position="1"/>
        <end position="35"/>
    </location>
</feature>
<dbReference type="HOGENOM" id="CLU_029283_0_0_1"/>
<dbReference type="OrthoDB" id="74314at2759"/>
<evidence type="ECO:0000259" key="7">
    <source>
        <dbReference type="Pfam" id="PF06398"/>
    </source>
</evidence>
<feature type="compositionally biased region" description="Low complexity" evidence="5">
    <location>
        <begin position="1"/>
        <end position="10"/>
    </location>
</feature>
<feature type="transmembrane region" description="Helical" evidence="6">
    <location>
        <begin position="162"/>
        <end position="191"/>
    </location>
</feature>
<feature type="region of interest" description="Disordered" evidence="5">
    <location>
        <begin position="527"/>
        <end position="566"/>
    </location>
</feature>
<dbReference type="EMBL" id="KE361639">
    <property type="protein sequence ID" value="EPQ27380.1"/>
    <property type="molecule type" value="Genomic_DNA"/>
</dbReference>
<dbReference type="eggNOG" id="ENOG502S2PX">
    <property type="taxonomic scope" value="Eukaryota"/>
</dbReference>
<name>A0A061H5U5_9BASI</name>
<feature type="region of interest" description="Disordered" evidence="5">
    <location>
        <begin position="53"/>
        <end position="80"/>
    </location>
</feature>
<feature type="compositionally biased region" description="Gly residues" evidence="5">
    <location>
        <begin position="555"/>
        <end position="566"/>
    </location>
</feature>
<dbReference type="Pfam" id="PF06398">
    <property type="entry name" value="Pex24p"/>
    <property type="match status" value="1"/>
</dbReference>
<dbReference type="AlphaFoldDB" id="A0A061H5U5"/>
<keyword evidence="2 6" id="KW-0812">Transmembrane</keyword>
<feature type="compositionally biased region" description="Low complexity" evidence="5">
    <location>
        <begin position="209"/>
        <end position="227"/>
    </location>
</feature>